<dbReference type="PROSITE" id="PS50262">
    <property type="entry name" value="G_PROTEIN_RECEP_F1_2"/>
    <property type="match status" value="1"/>
</dbReference>
<dbReference type="GO" id="GO:0005886">
    <property type="term" value="C:plasma membrane"/>
    <property type="evidence" value="ECO:0007669"/>
    <property type="project" value="UniProtKB-SubCell"/>
</dbReference>
<evidence type="ECO:0000313" key="13">
    <source>
        <dbReference type="Proteomes" id="UP001168821"/>
    </source>
</evidence>
<evidence type="ECO:0000259" key="11">
    <source>
        <dbReference type="PROSITE" id="PS50262"/>
    </source>
</evidence>
<evidence type="ECO:0000256" key="6">
    <source>
        <dbReference type="ARBA" id="ARBA00023040"/>
    </source>
</evidence>
<keyword evidence="5 10" id="KW-1133">Transmembrane helix</keyword>
<dbReference type="AlphaFoldDB" id="A0AA38MKL5"/>
<evidence type="ECO:0000256" key="5">
    <source>
        <dbReference type="ARBA" id="ARBA00022989"/>
    </source>
</evidence>
<keyword evidence="7 10" id="KW-0472">Membrane</keyword>
<protein>
    <recommendedName>
        <fullName evidence="11">G-protein coupled receptors family 1 profile domain-containing protein</fullName>
    </recommendedName>
</protein>
<dbReference type="PRINTS" id="PR00237">
    <property type="entry name" value="GPCRRHODOPSN"/>
</dbReference>
<evidence type="ECO:0000256" key="10">
    <source>
        <dbReference type="SAM" id="Phobius"/>
    </source>
</evidence>
<dbReference type="SUPFAM" id="SSF81321">
    <property type="entry name" value="Family A G protein-coupled receptor-like"/>
    <property type="match status" value="1"/>
</dbReference>
<keyword evidence="8" id="KW-0675">Receptor</keyword>
<name>A0AA38MKL5_9CUCU</name>
<dbReference type="CDD" id="cd00637">
    <property type="entry name" value="7tm_classA_rhodopsin-like"/>
    <property type="match status" value="1"/>
</dbReference>
<dbReference type="PANTHER" id="PTHR24249:SF414">
    <property type="entry name" value="LP14436P"/>
    <property type="match status" value="1"/>
</dbReference>
<evidence type="ECO:0000256" key="7">
    <source>
        <dbReference type="ARBA" id="ARBA00023136"/>
    </source>
</evidence>
<feature type="transmembrane region" description="Helical" evidence="10">
    <location>
        <begin position="172"/>
        <end position="194"/>
    </location>
</feature>
<dbReference type="GO" id="GO:0004930">
    <property type="term" value="F:G protein-coupled receptor activity"/>
    <property type="evidence" value="ECO:0007669"/>
    <property type="project" value="UniProtKB-KW"/>
</dbReference>
<evidence type="ECO:0000256" key="8">
    <source>
        <dbReference type="ARBA" id="ARBA00023170"/>
    </source>
</evidence>
<dbReference type="Pfam" id="PF00001">
    <property type="entry name" value="7tm_1"/>
    <property type="match status" value="1"/>
</dbReference>
<organism evidence="12 13">
    <name type="scientific">Zophobas morio</name>
    <dbReference type="NCBI Taxonomy" id="2755281"/>
    <lineage>
        <taxon>Eukaryota</taxon>
        <taxon>Metazoa</taxon>
        <taxon>Ecdysozoa</taxon>
        <taxon>Arthropoda</taxon>
        <taxon>Hexapoda</taxon>
        <taxon>Insecta</taxon>
        <taxon>Pterygota</taxon>
        <taxon>Neoptera</taxon>
        <taxon>Endopterygota</taxon>
        <taxon>Coleoptera</taxon>
        <taxon>Polyphaga</taxon>
        <taxon>Cucujiformia</taxon>
        <taxon>Tenebrionidae</taxon>
        <taxon>Zophobas</taxon>
    </lineage>
</organism>
<evidence type="ECO:0000313" key="12">
    <source>
        <dbReference type="EMBL" id="KAJ3659499.1"/>
    </source>
</evidence>
<evidence type="ECO:0000256" key="3">
    <source>
        <dbReference type="ARBA" id="ARBA00022475"/>
    </source>
</evidence>
<feature type="transmembrane region" description="Helical" evidence="10">
    <location>
        <begin position="130"/>
        <end position="152"/>
    </location>
</feature>
<dbReference type="Proteomes" id="UP001168821">
    <property type="component" value="Unassembled WGS sequence"/>
</dbReference>
<keyword evidence="13" id="KW-1185">Reference proteome</keyword>
<keyword evidence="6" id="KW-0297">G-protein coupled receptor</keyword>
<gene>
    <name evidence="12" type="ORF">Zmor_011184</name>
</gene>
<keyword evidence="3" id="KW-1003">Cell membrane</keyword>
<comment type="caution">
    <text evidence="12">The sequence shown here is derived from an EMBL/GenBank/DDBJ whole genome shotgun (WGS) entry which is preliminary data.</text>
</comment>
<accession>A0AA38MKL5</accession>
<dbReference type="InterPro" id="IPR017452">
    <property type="entry name" value="GPCR_Rhodpsn_7TM"/>
</dbReference>
<dbReference type="InterPro" id="IPR000276">
    <property type="entry name" value="GPCR_Rhodpsn"/>
</dbReference>
<keyword evidence="9" id="KW-0807">Transducer</keyword>
<proteinExistence type="inferred from homology"/>
<reference evidence="12" key="1">
    <citation type="journal article" date="2023" name="G3 (Bethesda)">
        <title>Whole genome assemblies of Zophobas morio and Tenebrio molitor.</title>
        <authorList>
            <person name="Kaur S."/>
            <person name="Stinson S.A."/>
            <person name="diCenzo G.C."/>
        </authorList>
    </citation>
    <scope>NUCLEOTIDE SEQUENCE</scope>
    <source>
        <strain evidence="12">QUZm001</strain>
    </source>
</reference>
<comment type="subcellular location">
    <subcellularLocation>
        <location evidence="1">Cell membrane</location>
        <topology evidence="1">Multi-pass membrane protein</topology>
    </subcellularLocation>
</comment>
<dbReference type="Gene3D" id="1.20.1070.10">
    <property type="entry name" value="Rhodopsin 7-helix transmembrane proteins"/>
    <property type="match status" value="1"/>
</dbReference>
<comment type="similarity">
    <text evidence="2">Belongs to the G-protein coupled receptor 1 family.</text>
</comment>
<feature type="transmembrane region" description="Helical" evidence="10">
    <location>
        <begin position="15"/>
        <end position="40"/>
    </location>
</feature>
<sequence>MNNSSEASEYVGSAAWLTVFSIIFIVIVSGNLLTIFAIAFNKQLSSVTANKFIYSLAISDLLVGLYIPYHVYFLIYNDTMGHTELYCIVLFMIPVFACSHSICKLLTIAVDRYIAIVYPLHYNRYMTKKVVWLLIIGAWVLTITWSTVPIYYNDWDGSHMCDLVNFLPTLYFNYMLTPLFCFAWFMMLIVYIKIWKVAYRHAKRVRNATFPKSKANLNDTKSFQVGVLNDKEVARVFIISRYRDVDNGVNESFENKLTIIDYVKVCQD</sequence>
<dbReference type="InterPro" id="IPR050569">
    <property type="entry name" value="TAAR"/>
</dbReference>
<evidence type="ECO:0000256" key="2">
    <source>
        <dbReference type="ARBA" id="ARBA00010663"/>
    </source>
</evidence>
<keyword evidence="4 10" id="KW-0812">Transmembrane</keyword>
<evidence type="ECO:0000256" key="1">
    <source>
        <dbReference type="ARBA" id="ARBA00004651"/>
    </source>
</evidence>
<dbReference type="EMBL" id="JALNTZ010000003">
    <property type="protein sequence ID" value="KAJ3659499.1"/>
    <property type="molecule type" value="Genomic_DNA"/>
</dbReference>
<evidence type="ECO:0000256" key="9">
    <source>
        <dbReference type="ARBA" id="ARBA00023224"/>
    </source>
</evidence>
<dbReference type="PANTHER" id="PTHR24249">
    <property type="entry name" value="HISTAMINE RECEPTOR-RELATED G-PROTEIN COUPLED RECEPTOR"/>
    <property type="match status" value="1"/>
</dbReference>
<feature type="transmembrane region" description="Helical" evidence="10">
    <location>
        <begin position="52"/>
        <end position="76"/>
    </location>
</feature>
<feature type="transmembrane region" description="Helical" evidence="10">
    <location>
        <begin position="88"/>
        <end position="110"/>
    </location>
</feature>
<evidence type="ECO:0000256" key="4">
    <source>
        <dbReference type="ARBA" id="ARBA00022692"/>
    </source>
</evidence>
<feature type="domain" description="G-protein coupled receptors family 1 profile" evidence="11">
    <location>
        <begin position="30"/>
        <end position="268"/>
    </location>
</feature>